<evidence type="ECO:0000313" key="2">
    <source>
        <dbReference type="EMBL" id="TYO62066.1"/>
    </source>
</evidence>
<dbReference type="SUPFAM" id="SSF52540">
    <property type="entry name" value="P-loop containing nucleoside triphosphate hydrolases"/>
    <property type="match status" value="1"/>
</dbReference>
<dbReference type="RefSeq" id="WP_148744067.1">
    <property type="nucleotide sequence ID" value="NZ_VSTH01000145.1"/>
</dbReference>
<dbReference type="PANTHER" id="PTHR13696">
    <property type="entry name" value="P-LOOP CONTAINING NUCLEOSIDE TRIPHOSPHATE HYDROLASE"/>
    <property type="match status" value="1"/>
</dbReference>
<dbReference type="Pfam" id="PF01656">
    <property type="entry name" value="CbiA"/>
    <property type="match status" value="1"/>
</dbReference>
<dbReference type="PANTHER" id="PTHR13696:SF96">
    <property type="entry name" value="COBQ_COBB_MIND_PARA NUCLEOTIDE BINDING DOMAIN-CONTAINING PROTEIN"/>
    <property type="match status" value="1"/>
</dbReference>
<keyword evidence="3" id="KW-1185">Reference proteome</keyword>
<protein>
    <submittedName>
        <fullName evidence="2">ParA family protein</fullName>
    </submittedName>
</protein>
<dbReference type="InterPro" id="IPR002586">
    <property type="entry name" value="CobQ/CobB/MinD/ParA_Nub-bd_dom"/>
</dbReference>
<comment type="caution">
    <text evidence="2">The sequence shown here is derived from an EMBL/GenBank/DDBJ whole genome shotgun (WGS) entry which is preliminary data.</text>
</comment>
<evidence type="ECO:0000313" key="3">
    <source>
        <dbReference type="Proteomes" id="UP000324797"/>
    </source>
</evidence>
<dbReference type="InterPro" id="IPR050678">
    <property type="entry name" value="DNA_Partitioning_ATPase"/>
</dbReference>
<dbReference type="PIRSF" id="PIRSF009320">
    <property type="entry name" value="Nuc_binding_HP_1000"/>
    <property type="match status" value="1"/>
</dbReference>
<dbReference type="InterPro" id="IPR027417">
    <property type="entry name" value="P-loop_NTPase"/>
</dbReference>
<proteinExistence type="predicted"/>
<name>A0A5S4YCA4_9BRAD</name>
<dbReference type="Gene3D" id="3.40.50.300">
    <property type="entry name" value="P-loop containing nucleotide triphosphate hydrolases"/>
    <property type="match status" value="1"/>
</dbReference>
<organism evidence="2 3">
    <name type="scientific">Bradyrhizobium hipponense</name>
    <dbReference type="NCBI Taxonomy" id="2605638"/>
    <lineage>
        <taxon>Bacteria</taxon>
        <taxon>Pseudomonadati</taxon>
        <taxon>Pseudomonadota</taxon>
        <taxon>Alphaproteobacteria</taxon>
        <taxon>Hyphomicrobiales</taxon>
        <taxon>Nitrobacteraceae</taxon>
        <taxon>Bradyrhizobium</taxon>
    </lineage>
</organism>
<reference evidence="2 3" key="1">
    <citation type="submission" date="2019-08" db="EMBL/GenBank/DDBJ databases">
        <title>Bradyrhizobium hipponensis sp. nov., a rhizobium isolated from a Lupinus angustifolius root nodule in Tunisia.</title>
        <authorList>
            <person name="Off K."/>
            <person name="Rejili M."/>
            <person name="Mars M."/>
            <person name="Brachmann A."/>
            <person name="Marin M."/>
        </authorList>
    </citation>
    <scope>NUCLEOTIDE SEQUENCE [LARGE SCALE GENOMIC DNA]</scope>
    <source>
        <strain evidence="3">aSej3</strain>
    </source>
</reference>
<dbReference type="CDD" id="cd02042">
    <property type="entry name" value="ParAB_family"/>
    <property type="match status" value="1"/>
</dbReference>
<dbReference type="EMBL" id="VSTH01000145">
    <property type="protein sequence ID" value="TYO62066.1"/>
    <property type="molecule type" value="Genomic_DNA"/>
</dbReference>
<feature type="domain" description="CobQ/CobB/MinD/ParA nucleotide binding" evidence="1">
    <location>
        <begin position="5"/>
        <end position="184"/>
    </location>
</feature>
<dbReference type="AlphaFoldDB" id="A0A5S4YCA4"/>
<accession>A0A5S4YCA4</accession>
<evidence type="ECO:0000259" key="1">
    <source>
        <dbReference type="Pfam" id="PF01656"/>
    </source>
</evidence>
<sequence length="214" mass="22978">MRTTITVTQRKGGVGKTTIAICIAAELTRRGHDVALVDSDPQRSAAHWAELGNLEFPVYEIALEDISVSAWAREVRNIEAGMVVIDTAPNARGMGASIAVADLILVPCTASGLDLDATAQTLAIIEAARERRRDRVQVILVPNRLDGRTLEGRQLVEELSEFGEIVASPIASRLAFVRSFTYGQSVASFVPGDAADREIQALADDVERVVGVAQ</sequence>
<dbReference type="Proteomes" id="UP000324797">
    <property type="component" value="Unassembled WGS sequence"/>
</dbReference>
<gene>
    <name evidence="2" type="ORF">FXV83_34785</name>
</gene>